<dbReference type="Ensembl" id="ENSMLUT00000030466.1">
    <property type="protein sequence ID" value="ENSMLUP00000021121.1"/>
    <property type="gene ID" value="ENSMLUG00000025721.1"/>
</dbReference>
<evidence type="ECO:0000256" key="1">
    <source>
        <dbReference type="ARBA" id="ARBA00006596"/>
    </source>
</evidence>
<reference evidence="3" key="2">
    <citation type="submission" date="2025-08" db="UniProtKB">
        <authorList>
            <consortium name="Ensembl"/>
        </authorList>
    </citation>
    <scope>IDENTIFICATION</scope>
</reference>
<evidence type="ECO:0000313" key="4">
    <source>
        <dbReference type="Proteomes" id="UP000001074"/>
    </source>
</evidence>
<dbReference type="GeneTree" id="ENSGT00940000153514"/>
<organism evidence="3 4">
    <name type="scientific">Myotis lucifugus</name>
    <name type="common">Little brown bat</name>
    <dbReference type="NCBI Taxonomy" id="59463"/>
    <lineage>
        <taxon>Eukaryota</taxon>
        <taxon>Metazoa</taxon>
        <taxon>Chordata</taxon>
        <taxon>Craniata</taxon>
        <taxon>Vertebrata</taxon>
        <taxon>Euteleostomi</taxon>
        <taxon>Mammalia</taxon>
        <taxon>Eutheria</taxon>
        <taxon>Laurasiatheria</taxon>
        <taxon>Chiroptera</taxon>
        <taxon>Yangochiroptera</taxon>
        <taxon>Vespertilionidae</taxon>
        <taxon>Myotis</taxon>
    </lineage>
</organism>
<dbReference type="Proteomes" id="UP000001074">
    <property type="component" value="Unassembled WGS sequence"/>
</dbReference>
<dbReference type="Pfam" id="PF02906">
    <property type="entry name" value="Fe_hyd_lg_C"/>
    <property type="match status" value="1"/>
</dbReference>
<dbReference type="InParanoid" id="G1QBN8"/>
<accession>G1QBN8</accession>
<sequence>MKCEHCTQKECSKKTKTDDQENAAVNIQSPTQENGEKGEFHKLADAKIFLSDCLVCDSCVAAEEGVQVSQQNTKDFFRVLSLNKKCDTSQHKVLAVSVCPQSLPYFAAKFSLSVTDESKRLCSFLKSLGAHVFDMKIAADFSILESQKEFVCRYCQHHEEEPRVPMLTSACPGWVQYAEHMLGHPITPHLFMAKSPKQIMGSLVKDYFTRWQNLSPDKIFHVIVAPCYDKKLEALCSRGAECMLTSGEIVQIMEQSDLASNDTAMDTLFGDMKEEEVRLHKGTSSDGYLVHIFKHMAKELFNEDMGVFTYHILRNKDFQEVTLERDGEVLLCFETGFWNIQKWSEAVEGQVPPPLHGGPGLKQECLSSRGQAQRGGHADRELLQQMEGIYAAIPVWPPETSAHVQALYQEWLWG</sequence>
<dbReference type="InterPro" id="IPR009016">
    <property type="entry name" value="Fe_hydrogenase"/>
</dbReference>
<dbReference type="Gene3D" id="3.40.50.1780">
    <property type="match status" value="1"/>
</dbReference>
<reference evidence="3" key="3">
    <citation type="submission" date="2025-09" db="UniProtKB">
        <authorList>
            <consortium name="Ensembl"/>
        </authorList>
    </citation>
    <scope>IDENTIFICATION</scope>
</reference>
<dbReference type="AlphaFoldDB" id="G1QBN8"/>
<feature type="domain" description="Iron hydrogenase large subunit C-terminal" evidence="2">
    <location>
        <begin position="93"/>
        <end position="348"/>
    </location>
</feature>
<reference evidence="3 4" key="1">
    <citation type="journal article" date="2011" name="Nature">
        <title>A high-resolution map of human evolutionary constraint using 29 mammals.</title>
        <authorList>
            <person name="Lindblad-Toh K."/>
            <person name="Garber M."/>
            <person name="Zuk O."/>
            <person name="Lin M.F."/>
            <person name="Parker B.J."/>
            <person name="Washietl S."/>
            <person name="Kheradpour P."/>
            <person name="Ernst J."/>
            <person name="Jordan G."/>
            <person name="Mauceli E."/>
            <person name="Ward L.D."/>
            <person name="Lowe C.B."/>
            <person name="Holloway A.K."/>
            <person name="Clamp M."/>
            <person name="Gnerre S."/>
            <person name="Alfoldi J."/>
            <person name="Beal K."/>
            <person name="Chang J."/>
            <person name="Clawson H."/>
            <person name="Cuff J."/>
            <person name="Di Palma F."/>
            <person name="Fitzgerald S."/>
            <person name="Flicek P."/>
            <person name="Guttman M."/>
            <person name="Hubisz M.J."/>
            <person name="Jaffe D.B."/>
            <person name="Jungreis I."/>
            <person name="Kent W.J."/>
            <person name="Kostka D."/>
            <person name="Lara M."/>
            <person name="Martins A.L."/>
            <person name="Massingham T."/>
            <person name="Moltke I."/>
            <person name="Raney B.J."/>
            <person name="Rasmussen M.D."/>
            <person name="Robinson J."/>
            <person name="Stark A."/>
            <person name="Vilella A.J."/>
            <person name="Wen J."/>
            <person name="Xie X."/>
            <person name="Zody M.C."/>
            <person name="Baldwin J."/>
            <person name="Bloom T."/>
            <person name="Chin C.W."/>
            <person name="Heiman D."/>
            <person name="Nicol R."/>
            <person name="Nusbaum C."/>
            <person name="Young S."/>
            <person name="Wilkinson J."/>
            <person name="Worley K.C."/>
            <person name="Kovar C.L."/>
            <person name="Muzny D.M."/>
            <person name="Gibbs R.A."/>
            <person name="Cree A."/>
            <person name="Dihn H.H."/>
            <person name="Fowler G."/>
            <person name="Jhangiani S."/>
            <person name="Joshi V."/>
            <person name="Lee S."/>
            <person name="Lewis L.R."/>
            <person name="Nazareth L.V."/>
            <person name="Okwuonu G."/>
            <person name="Santibanez J."/>
            <person name="Warren W.C."/>
            <person name="Mardis E.R."/>
            <person name="Weinstock G.M."/>
            <person name="Wilson R.K."/>
            <person name="Delehaunty K."/>
            <person name="Dooling D."/>
            <person name="Fronik C."/>
            <person name="Fulton L."/>
            <person name="Fulton B."/>
            <person name="Graves T."/>
            <person name="Minx P."/>
            <person name="Sodergren E."/>
            <person name="Birney E."/>
            <person name="Margulies E.H."/>
            <person name="Herrero J."/>
            <person name="Green E.D."/>
            <person name="Haussler D."/>
            <person name="Siepel A."/>
            <person name="Goldman N."/>
            <person name="Pollard K.S."/>
            <person name="Pedersen J.S."/>
            <person name="Lander E.S."/>
            <person name="Kellis M."/>
        </authorList>
    </citation>
    <scope>NUCLEOTIDE SEQUENCE [LARGE SCALE GENOMIC DNA]</scope>
</reference>
<dbReference type="STRING" id="59463.ENSMLUP00000021121"/>
<comment type="similarity">
    <text evidence="1">Belongs to the NARF family.</text>
</comment>
<dbReference type="InterPro" id="IPR004108">
    <property type="entry name" value="Fe_hydrogenase_lsu_C"/>
</dbReference>
<evidence type="ECO:0000259" key="2">
    <source>
        <dbReference type="Pfam" id="PF02906"/>
    </source>
</evidence>
<name>G1QBN8_MYOLU</name>
<dbReference type="SUPFAM" id="SSF53920">
    <property type="entry name" value="Fe-only hydrogenase"/>
    <property type="match status" value="1"/>
</dbReference>
<evidence type="ECO:0000313" key="3">
    <source>
        <dbReference type="Ensembl" id="ENSMLUP00000021121.1"/>
    </source>
</evidence>
<dbReference type="InterPro" id="IPR050340">
    <property type="entry name" value="Cytosolic_Fe-S_CAF"/>
</dbReference>
<dbReference type="HOGENOM" id="CLU_018240_0_0_1"/>
<keyword evidence="4" id="KW-1185">Reference proteome</keyword>
<dbReference type="EMBL" id="AAPE02030902">
    <property type="status" value="NOT_ANNOTATED_CDS"/>
    <property type="molecule type" value="Genomic_DNA"/>
</dbReference>
<protein>
    <recommendedName>
        <fullName evidence="2">Iron hydrogenase large subunit C-terminal domain-containing protein</fullName>
    </recommendedName>
</protein>
<proteinExistence type="inferred from homology"/>
<dbReference type="Gene3D" id="3.40.950.10">
    <property type="entry name" value="Fe-only Hydrogenase (Larger Subunit), Chain L, domain 3"/>
    <property type="match status" value="1"/>
</dbReference>
<dbReference type="PANTHER" id="PTHR11615">
    <property type="entry name" value="NITRATE, FORMATE, IRON DEHYDROGENASE"/>
    <property type="match status" value="1"/>
</dbReference>
<dbReference type="eggNOG" id="KOG2439">
    <property type="taxonomic scope" value="Eukaryota"/>
</dbReference>